<dbReference type="EMBL" id="JAULSW010000002">
    <property type="protein sequence ID" value="KAK3389539.1"/>
    <property type="molecule type" value="Genomic_DNA"/>
</dbReference>
<organism evidence="2 3">
    <name type="scientific">Podospora didyma</name>
    <dbReference type="NCBI Taxonomy" id="330526"/>
    <lineage>
        <taxon>Eukaryota</taxon>
        <taxon>Fungi</taxon>
        <taxon>Dikarya</taxon>
        <taxon>Ascomycota</taxon>
        <taxon>Pezizomycotina</taxon>
        <taxon>Sordariomycetes</taxon>
        <taxon>Sordariomycetidae</taxon>
        <taxon>Sordariales</taxon>
        <taxon>Podosporaceae</taxon>
        <taxon>Podospora</taxon>
    </lineage>
</organism>
<name>A0AAE0NXU1_9PEZI</name>
<feature type="region of interest" description="Disordered" evidence="1">
    <location>
        <begin position="1"/>
        <end position="32"/>
    </location>
</feature>
<sequence length="249" mass="27909">MKRSQEERERLSGDASAVRNEKNERGDLRKEQEKKMWWAKAVGEIFKDARTAIRLSEGKVGTCRWRWRGRRRRKTFSATHPWTPSQGNRVSSPIHPLRFQSQFARHSLSPSAPLGRTRPDSSSTPFCPSIDWAASLLILADPLLIALSAQPAIPNRVAEEGGEPERYAKKRFEGYSKKILTKKNASLAGVFVKPDRPSLAASLMAAVPSKEKRTEGNMVRTDWLCQTMFPHGSSKMEASNSFSLAMAGL</sequence>
<evidence type="ECO:0000256" key="1">
    <source>
        <dbReference type="SAM" id="MobiDB-lite"/>
    </source>
</evidence>
<reference evidence="2" key="2">
    <citation type="submission" date="2023-06" db="EMBL/GenBank/DDBJ databases">
        <authorList>
            <consortium name="Lawrence Berkeley National Laboratory"/>
            <person name="Haridas S."/>
            <person name="Hensen N."/>
            <person name="Bonometti L."/>
            <person name="Westerberg I."/>
            <person name="Brannstrom I.O."/>
            <person name="Guillou S."/>
            <person name="Cros-Aarteil S."/>
            <person name="Calhoun S."/>
            <person name="Kuo A."/>
            <person name="Mondo S."/>
            <person name="Pangilinan J."/>
            <person name="Riley R."/>
            <person name="LaButti K."/>
            <person name="Andreopoulos B."/>
            <person name="Lipzen A."/>
            <person name="Chen C."/>
            <person name="Yanf M."/>
            <person name="Daum C."/>
            <person name="Ng V."/>
            <person name="Clum A."/>
            <person name="Steindorff A."/>
            <person name="Ohm R."/>
            <person name="Martin F."/>
            <person name="Silar P."/>
            <person name="Natvig D."/>
            <person name="Lalanne C."/>
            <person name="Gautier V."/>
            <person name="Ament-velasquez S.L."/>
            <person name="Kruys A."/>
            <person name="Hutchinson M.I."/>
            <person name="Powell A.J."/>
            <person name="Barry K."/>
            <person name="Miller A.N."/>
            <person name="Grigoriev I.V."/>
            <person name="Debuchy R."/>
            <person name="Gladieux P."/>
            <person name="Thoren M.H."/>
            <person name="Johannesson H."/>
        </authorList>
    </citation>
    <scope>NUCLEOTIDE SEQUENCE</scope>
    <source>
        <strain evidence="2">CBS 232.78</strain>
    </source>
</reference>
<proteinExistence type="predicted"/>
<dbReference type="AlphaFoldDB" id="A0AAE0NXU1"/>
<comment type="caution">
    <text evidence="2">The sequence shown here is derived from an EMBL/GenBank/DDBJ whole genome shotgun (WGS) entry which is preliminary data.</text>
</comment>
<protein>
    <submittedName>
        <fullName evidence="2">Uncharacterized protein</fullName>
    </submittedName>
</protein>
<gene>
    <name evidence="2" type="ORF">B0H63DRAFT_101450</name>
</gene>
<evidence type="ECO:0000313" key="2">
    <source>
        <dbReference type="EMBL" id="KAK3389539.1"/>
    </source>
</evidence>
<evidence type="ECO:0000313" key="3">
    <source>
        <dbReference type="Proteomes" id="UP001285441"/>
    </source>
</evidence>
<keyword evidence="3" id="KW-1185">Reference proteome</keyword>
<reference evidence="2" key="1">
    <citation type="journal article" date="2023" name="Mol. Phylogenet. Evol.">
        <title>Genome-scale phylogeny and comparative genomics of the fungal order Sordariales.</title>
        <authorList>
            <person name="Hensen N."/>
            <person name="Bonometti L."/>
            <person name="Westerberg I."/>
            <person name="Brannstrom I.O."/>
            <person name="Guillou S."/>
            <person name="Cros-Aarteil S."/>
            <person name="Calhoun S."/>
            <person name="Haridas S."/>
            <person name="Kuo A."/>
            <person name="Mondo S."/>
            <person name="Pangilinan J."/>
            <person name="Riley R."/>
            <person name="LaButti K."/>
            <person name="Andreopoulos B."/>
            <person name="Lipzen A."/>
            <person name="Chen C."/>
            <person name="Yan M."/>
            <person name="Daum C."/>
            <person name="Ng V."/>
            <person name="Clum A."/>
            <person name="Steindorff A."/>
            <person name="Ohm R.A."/>
            <person name="Martin F."/>
            <person name="Silar P."/>
            <person name="Natvig D.O."/>
            <person name="Lalanne C."/>
            <person name="Gautier V."/>
            <person name="Ament-Velasquez S.L."/>
            <person name="Kruys A."/>
            <person name="Hutchinson M.I."/>
            <person name="Powell A.J."/>
            <person name="Barry K."/>
            <person name="Miller A.N."/>
            <person name="Grigoriev I.V."/>
            <person name="Debuchy R."/>
            <person name="Gladieux P."/>
            <person name="Hiltunen Thoren M."/>
            <person name="Johannesson H."/>
        </authorList>
    </citation>
    <scope>NUCLEOTIDE SEQUENCE</scope>
    <source>
        <strain evidence="2">CBS 232.78</strain>
    </source>
</reference>
<accession>A0AAE0NXU1</accession>
<feature type="compositionally biased region" description="Basic and acidic residues" evidence="1">
    <location>
        <begin position="19"/>
        <end position="32"/>
    </location>
</feature>
<dbReference type="Proteomes" id="UP001285441">
    <property type="component" value="Unassembled WGS sequence"/>
</dbReference>
<feature type="compositionally biased region" description="Basic and acidic residues" evidence="1">
    <location>
        <begin position="1"/>
        <end position="12"/>
    </location>
</feature>